<dbReference type="Proteomes" id="UP000321393">
    <property type="component" value="Unassembled WGS sequence"/>
</dbReference>
<gene>
    <name evidence="1" type="ORF">E6C27_scaffold285G001380</name>
</gene>
<dbReference type="PANTHER" id="PTHR36893:SF1">
    <property type="entry name" value="BULB-TYPE LECTIN DOMAIN-CONTAINING PROTEIN"/>
    <property type="match status" value="1"/>
</dbReference>
<dbReference type="AlphaFoldDB" id="A0A5A7T1L4"/>
<organism evidence="1 2">
    <name type="scientific">Cucumis melo var. makuwa</name>
    <name type="common">Oriental melon</name>
    <dbReference type="NCBI Taxonomy" id="1194695"/>
    <lineage>
        <taxon>Eukaryota</taxon>
        <taxon>Viridiplantae</taxon>
        <taxon>Streptophyta</taxon>
        <taxon>Embryophyta</taxon>
        <taxon>Tracheophyta</taxon>
        <taxon>Spermatophyta</taxon>
        <taxon>Magnoliopsida</taxon>
        <taxon>eudicotyledons</taxon>
        <taxon>Gunneridae</taxon>
        <taxon>Pentapetalae</taxon>
        <taxon>rosids</taxon>
        <taxon>fabids</taxon>
        <taxon>Cucurbitales</taxon>
        <taxon>Cucurbitaceae</taxon>
        <taxon>Benincaseae</taxon>
        <taxon>Cucumis</taxon>
    </lineage>
</organism>
<reference evidence="1 2" key="1">
    <citation type="submission" date="2019-08" db="EMBL/GenBank/DDBJ databases">
        <title>Draft genome sequences of two oriental melons (Cucumis melo L. var makuwa).</title>
        <authorList>
            <person name="Kwon S.-Y."/>
        </authorList>
    </citation>
    <scope>NUCLEOTIDE SEQUENCE [LARGE SCALE GENOMIC DNA]</scope>
    <source>
        <strain evidence="2">cv. SW 3</strain>
        <tissue evidence="1">Leaf</tissue>
    </source>
</reference>
<protein>
    <submittedName>
        <fullName evidence="1">Ulp1-like peptidase</fullName>
    </submittedName>
</protein>
<name>A0A5A7T1L4_CUCMM</name>
<dbReference type="EMBL" id="SSTE01019907">
    <property type="protein sequence ID" value="KAA0035487.1"/>
    <property type="molecule type" value="Genomic_DNA"/>
</dbReference>
<evidence type="ECO:0000313" key="2">
    <source>
        <dbReference type="Proteomes" id="UP000321393"/>
    </source>
</evidence>
<dbReference type="PANTHER" id="PTHR36893">
    <property type="entry name" value="OS01G0275950 PROTEIN"/>
    <property type="match status" value="1"/>
</dbReference>
<proteinExistence type="predicted"/>
<comment type="caution">
    <text evidence="1">The sequence shown here is derived from an EMBL/GenBank/DDBJ whole genome shotgun (WGS) entry which is preliminary data.</text>
</comment>
<accession>A0A5A7T1L4</accession>
<evidence type="ECO:0000313" key="1">
    <source>
        <dbReference type="EMBL" id="KAA0035487.1"/>
    </source>
</evidence>
<sequence>MEDLWEIAKNRREFNIITELWGPKEDYIQLVGNSRLLEKFFKDKECIYVSDLEDIFLEYEGDDDDIVKLALVYFIEISLLGKDRRTKVDIGFFKIADDWNTFNNYDWEKGPKPSSPHAKIPPSLSSSNAKFLPSRLLPERRRPLLLSLTSSSSNVTGSCYRFDLNAPSPLRQRCCYPLYGLTAPFDVEMGIAPRRVYFTTKNGTLLELSELEPPRLVDHGQPRDANVAAVADVACFRTKIVYTISAVIRNPKDP</sequence>